<sequence length="74" mass="7571">MPAMAVATAVLIGCSLQSGCGSEGAHVVGTEEEYAKIRNTPDEIQAAMEQFGGGPSKADVRKMVNEARSAGSDS</sequence>
<proteinExistence type="predicted"/>
<evidence type="ECO:0000313" key="2">
    <source>
        <dbReference type="Proteomes" id="UP000011885"/>
    </source>
</evidence>
<accession>M5U115</accession>
<dbReference type="AlphaFoldDB" id="M5U115"/>
<dbReference type="PATRIC" id="fig|1263870.3.peg.3682"/>
<reference evidence="1 2" key="1">
    <citation type="journal article" date="2013" name="Mar. Genomics">
        <title>Expression of sulfatases in Rhodopirellula baltica and the diversity of sulfatases in the genus Rhodopirellula.</title>
        <authorList>
            <person name="Wegner C.E."/>
            <person name="Richter-Heitmann T."/>
            <person name="Klindworth A."/>
            <person name="Klockow C."/>
            <person name="Richter M."/>
            <person name="Achstetter T."/>
            <person name="Glockner F.O."/>
            <person name="Harder J."/>
        </authorList>
    </citation>
    <scope>NUCLEOTIDE SEQUENCE [LARGE SCALE GENOMIC DNA]</scope>
    <source>
        <strain evidence="1 2">SM41</strain>
    </source>
</reference>
<dbReference type="Proteomes" id="UP000011885">
    <property type="component" value="Unassembled WGS sequence"/>
</dbReference>
<organism evidence="1 2">
    <name type="scientific">Rhodopirellula sallentina SM41</name>
    <dbReference type="NCBI Taxonomy" id="1263870"/>
    <lineage>
        <taxon>Bacteria</taxon>
        <taxon>Pseudomonadati</taxon>
        <taxon>Planctomycetota</taxon>
        <taxon>Planctomycetia</taxon>
        <taxon>Pirellulales</taxon>
        <taxon>Pirellulaceae</taxon>
        <taxon>Rhodopirellula</taxon>
    </lineage>
</organism>
<keyword evidence="2" id="KW-1185">Reference proteome</keyword>
<evidence type="ECO:0000313" key="1">
    <source>
        <dbReference type="EMBL" id="EMI55135.1"/>
    </source>
</evidence>
<comment type="caution">
    <text evidence="1">The sequence shown here is derived from an EMBL/GenBank/DDBJ whole genome shotgun (WGS) entry which is preliminary data.</text>
</comment>
<name>M5U115_9BACT</name>
<protein>
    <submittedName>
        <fullName evidence="1">Uncharacterized protein</fullName>
    </submittedName>
</protein>
<dbReference type="EMBL" id="ANOH01000228">
    <property type="protein sequence ID" value="EMI55135.1"/>
    <property type="molecule type" value="Genomic_DNA"/>
</dbReference>
<gene>
    <name evidence="1" type="ORF">RSSM_03459</name>
</gene>